<name>A0ABW0W526_9BACL</name>
<comment type="caution">
    <text evidence="1">The sequence shown here is derived from an EMBL/GenBank/DDBJ whole genome shotgun (WGS) entry which is preliminary data.</text>
</comment>
<accession>A0ABW0W526</accession>
<dbReference type="Proteomes" id="UP001596047">
    <property type="component" value="Unassembled WGS sequence"/>
</dbReference>
<dbReference type="EMBL" id="JBHSOW010000121">
    <property type="protein sequence ID" value="MFC5653337.1"/>
    <property type="molecule type" value="Genomic_DNA"/>
</dbReference>
<dbReference type="RefSeq" id="WP_379191989.1">
    <property type="nucleotide sequence ID" value="NZ_JBHSOW010000121.1"/>
</dbReference>
<organism evidence="1 2">
    <name type="scientific">Paenibacillus solisilvae</name>
    <dbReference type="NCBI Taxonomy" id="2486751"/>
    <lineage>
        <taxon>Bacteria</taxon>
        <taxon>Bacillati</taxon>
        <taxon>Bacillota</taxon>
        <taxon>Bacilli</taxon>
        <taxon>Bacillales</taxon>
        <taxon>Paenibacillaceae</taxon>
        <taxon>Paenibacillus</taxon>
    </lineage>
</organism>
<keyword evidence="2" id="KW-1185">Reference proteome</keyword>
<proteinExistence type="predicted"/>
<reference evidence="2" key="1">
    <citation type="journal article" date="2019" name="Int. J. Syst. Evol. Microbiol.">
        <title>The Global Catalogue of Microorganisms (GCM) 10K type strain sequencing project: providing services to taxonomists for standard genome sequencing and annotation.</title>
        <authorList>
            <consortium name="The Broad Institute Genomics Platform"/>
            <consortium name="The Broad Institute Genome Sequencing Center for Infectious Disease"/>
            <person name="Wu L."/>
            <person name="Ma J."/>
        </authorList>
    </citation>
    <scope>NUCLEOTIDE SEQUENCE [LARGE SCALE GENOMIC DNA]</scope>
    <source>
        <strain evidence="2">CGMCC 1.3240</strain>
    </source>
</reference>
<sequence>MNPNEMFWEKLESAGVINEAQAWKWINDTIPKAAHFVESDPEYQGKEIQMDLRFVEPSTVPLCRWMGCYPELKDGRGDLTAIADWSFSLYTQYLSIEEAFEDKELLQQAFLDQSRIKIGITNDVYQPFAPLPNDYSMVRHHALILYLSFDWLTQEEKERWKTVCRNAGEFVVKALKGSKNPLEDIRQWENNGRQVMLATASLTNTKEGAEQILQDEIVMQDVKRYYSLTYFGIDVLARSHAKAGDSDEWNFEQIKALSQDDYLEQSIIDYIADCNKGSVGI</sequence>
<protein>
    <submittedName>
        <fullName evidence="1">Uncharacterized protein</fullName>
    </submittedName>
</protein>
<evidence type="ECO:0000313" key="2">
    <source>
        <dbReference type="Proteomes" id="UP001596047"/>
    </source>
</evidence>
<evidence type="ECO:0000313" key="1">
    <source>
        <dbReference type="EMBL" id="MFC5653337.1"/>
    </source>
</evidence>
<gene>
    <name evidence="1" type="ORF">ACFPYJ_30325</name>
</gene>